<comment type="caution">
    <text evidence="1">The sequence shown here is derived from an EMBL/GenBank/DDBJ whole genome shotgun (WGS) entry which is preliminary data.</text>
</comment>
<keyword evidence="2" id="KW-1185">Reference proteome</keyword>
<proteinExistence type="predicted"/>
<organism evidence="1 2">
    <name type="scientific">Araneus ventricosus</name>
    <name type="common">Orbweaver spider</name>
    <name type="synonym">Epeira ventricosa</name>
    <dbReference type="NCBI Taxonomy" id="182803"/>
    <lineage>
        <taxon>Eukaryota</taxon>
        <taxon>Metazoa</taxon>
        <taxon>Ecdysozoa</taxon>
        <taxon>Arthropoda</taxon>
        <taxon>Chelicerata</taxon>
        <taxon>Arachnida</taxon>
        <taxon>Araneae</taxon>
        <taxon>Araneomorphae</taxon>
        <taxon>Entelegynae</taxon>
        <taxon>Araneoidea</taxon>
        <taxon>Araneidae</taxon>
        <taxon>Araneus</taxon>
    </lineage>
</organism>
<reference evidence="1 2" key="1">
    <citation type="journal article" date="2019" name="Sci. Rep.">
        <title>Orb-weaving spider Araneus ventricosus genome elucidates the spidroin gene catalogue.</title>
        <authorList>
            <person name="Kono N."/>
            <person name="Nakamura H."/>
            <person name="Ohtoshi R."/>
            <person name="Moran D.A.P."/>
            <person name="Shinohara A."/>
            <person name="Yoshida Y."/>
            <person name="Fujiwara M."/>
            <person name="Mori M."/>
            <person name="Tomita M."/>
            <person name="Arakawa K."/>
        </authorList>
    </citation>
    <scope>NUCLEOTIDE SEQUENCE [LARGE SCALE GENOMIC DNA]</scope>
</reference>
<sequence>MSPRKLLLLSQPLHFPNKNKPFPDSRWDIKLAANSGWKWQLRVSRNDASNLPDRMRKFIFFYIWQDSGNGGGADVLLRNLDVITVWVSLSRYKGLLNSENRKAVFSGLSLKIAHNNGLSQGF</sequence>
<protein>
    <submittedName>
        <fullName evidence="1">Uncharacterized protein</fullName>
    </submittedName>
</protein>
<dbReference type="AlphaFoldDB" id="A0A4Y2HP82"/>
<name>A0A4Y2HP82_ARAVE</name>
<evidence type="ECO:0000313" key="1">
    <source>
        <dbReference type="EMBL" id="GBM67207.1"/>
    </source>
</evidence>
<gene>
    <name evidence="1" type="ORF">AVEN_160803_1</name>
</gene>
<accession>A0A4Y2HP82</accession>
<dbReference type="EMBL" id="BGPR01002069">
    <property type="protein sequence ID" value="GBM67207.1"/>
    <property type="molecule type" value="Genomic_DNA"/>
</dbReference>
<evidence type="ECO:0000313" key="2">
    <source>
        <dbReference type="Proteomes" id="UP000499080"/>
    </source>
</evidence>
<dbReference type="Proteomes" id="UP000499080">
    <property type="component" value="Unassembled WGS sequence"/>
</dbReference>